<dbReference type="RefSeq" id="WP_185058672.1">
    <property type="nucleotide sequence ID" value="NZ_BAABJP010000001.1"/>
</dbReference>
<evidence type="ECO:0000313" key="2">
    <source>
        <dbReference type="EMBL" id="GAA5145755.1"/>
    </source>
</evidence>
<comment type="caution">
    <text evidence="2">The sequence shown here is derived from an EMBL/GenBank/DDBJ whole genome shotgun (WGS) entry which is preliminary data.</text>
</comment>
<keyword evidence="1" id="KW-0472">Membrane</keyword>
<feature type="transmembrane region" description="Helical" evidence="1">
    <location>
        <begin position="109"/>
        <end position="126"/>
    </location>
</feature>
<sequence length="165" mass="18263">MNAKLVSRGLIGTRIFLAAVFVMYGSIKLFGGQYYYGDWAMTKQTASGTGMVWAFFGYSPVYGRFTGLFELVPALMLLHPRTATLGAAALFAVRLNITVMDFAFDFPMVKYFVLGYTLLALVLVWHDRNRLRLMLLRPVEVVSLLSALDASGAPPRSEPAPGRRA</sequence>
<proteinExistence type="predicted"/>
<gene>
    <name evidence="2" type="ORF">GCM10023321_04120</name>
</gene>
<keyword evidence="3" id="KW-1185">Reference proteome</keyword>
<keyword evidence="1" id="KW-1133">Transmembrane helix</keyword>
<evidence type="ECO:0008006" key="4">
    <source>
        <dbReference type="Google" id="ProtNLM"/>
    </source>
</evidence>
<organism evidence="2 3">
    <name type="scientific">Pseudonocardia eucalypti</name>
    <dbReference type="NCBI Taxonomy" id="648755"/>
    <lineage>
        <taxon>Bacteria</taxon>
        <taxon>Bacillati</taxon>
        <taxon>Actinomycetota</taxon>
        <taxon>Actinomycetes</taxon>
        <taxon>Pseudonocardiales</taxon>
        <taxon>Pseudonocardiaceae</taxon>
        <taxon>Pseudonocardia</taxon>
    </lineage>
</organism>
<keyword evidence="1" id="KW-0812">Transmembrane</keyword>
<feature type="transmembrane region" description="Helical" evidence="1">
    <location>
        <begin position="12"/>
        <end position="31"/>
    </location>
</feature>
<name>A0ABP9PHA8_9PSEU</name>
<protein>
    <recommendedName>
        <fullName evidence="4">DoxX family protein</fullName>
    </recommendedName>
</protein>
<evidence type="ECO:0000256" key="1">
    <source>
        <dbReference type="SAM" id="Phobius"/>
    </source>
</evidence>
<dbReference type="EMBL" id="BAABJP010000001">
    <property type="protein sequence ID" value="GAA5145755.1"/>
    <property type="molecule type" value="Genomic_DNA"/>
</dbReference>
<feature type="transmembrane region" description="Helical" evidence="1">
    <location>
        <begin position="51"/>
        <end position="72"/>
    </location>
</feature>
<accession>A0ABP9PHA8</accession>
<reference evidence="3" key="1">
    <citation type="journal article" date="2019" name="Int. J. Syst. Evol. Microbiol.">
        <title>The Global Catalogue of Microorganisms (GCM) 10K type strain sequencing project: providing services to taxonomists for standard genome sequencing and annotation.</title>
        <authorList>
            <consortium name="The Broad Institute Genomics Platform"/>
            <consortium name="The Broad Institute Genome Sequencing Center for Infectious Disease"/>
            <person name="Wu L."/>
            <person name="Ma J."/>
        </authorList>
    </citation>
    <scope>NUCLEOTIDE SEQUENCE [LARGE SCALE GENOMIC DNA]</scope>
    <source>
        <strain evidence="3">JCM 18303</strain>
    </source>
</reference>
<dbReference type="Proteomes" id="UP001428817">
    <property type="component" value="Unassembled WGS sequence"/>
</dbReference>
<evidence type="ECO:0000313" key="3">
    <source>
        <dbReference type="Proteomes" id="UP001428817"/>
    </source>
</evidence>